<dbReference type="RefSeq" id="WP_381023701.1">
    <property type="nucleotide sequence ID" value="NZ_JBHSNY010000007.1"/>
</dbReference>
<comment type="caution">
    <text evidence="2">The sequence shown here is derived from an EMBL/GenBank/DDBJ whole genome shotgun (WGS) entry which is preliminary data.</text>
</comment>
<dbReference type="GO" id="GO:0032259">
    <property type="term" value="P:methylation"/>
    <property type="evidence" value="ECO:0007669"/>
    <property type="project" value="UniProtKB-KW"/>
</dbReference>
<dbReference type="Proteomes" id="UP001596154">
    <property type="component" value="Unassembled WGS sequence"/>
</dbReference>
<dbReference type="CDD" id="cd02440">
    <property type="entry name" value="AdoMet_MTases"/>
    <property type="match status" value="1"/>
</dbReference>
<accession>A0ABW0UU73</accession>
<evidence type="ECO:0000313" key="2">
    <source>
        <dbReference type="EMBL" id="MFC5636197.1"/>
    </source>
</evidence>
<dbReference type="EMBL" id="JBHSNY010000007">
    <property type="protein sequence ID" value="MFC5636197.1"/>
    <property type="molecule type" value="Genomic_DNA"/>
</dbReference>
<sequence length="214" mass="23681">MDWHRWHDAYDSSGSFLARRLTLVQDRVRRALDEAPPGPLTAISLCAGQGRDLIGVLADHPRRDDVRARLVELDERNVEVARGAARAAGLAGVEVVAADASLTDHYVDLAPADLVLVCGTLGNVTDADVERILDHCTRLCRTGGTLIWTRNRKAPDLVPQVCAWLEQRGFARLWVSDPSLAQAVGAHRFTGEHRPLVPGERMFEFVGYDVLWRT</sequence>
<proteinExistence type="predicted"/>
<dbReference type="EC" id="2.1.1.-" evidence="2"/>
<dbReference type="InterPro" id="IPR029063">
    <property type="entry name" value="SAM-dependent_MTases_sf"/>
</dbReference>
<organism evidence="2 3">
    <name type="scientific">Streptomyces bullii</name>
    <dbReference type="NCBI Taxonomy" id="349910"/>
    <lineage>
        <taxon>Bacteria</taxon>
        <taxon>Bacillati</taxon>
        <taxon>Actinomycetota</taxon>
        <taxon>Actinomycetes</taxon>
        <taxon>Kitasatosporales</taxon>
        <taxon>Streptomycetaceae</taxon>
        <taxon>Streptomyces</taxon>
    </lineage>
</organism>
<dbReference type="InterPro" id="IPR041698">
    <property type="entry name" value="Methyltransf_25"/>
</dbReference>
<gene>
    <name evidence="2" type="ORF">ACFPZJ_20805</name>
</gene>
<dbReference type="Pfam" id="PF13649">
    <property type="entry name" value="Methyltransf_25"/>
    <property type="match status" value="1"/>
</dbReference>
<protein>
    <submittedName>
        <fullName evidence="2">Class I SAM-dependent methyltransferase</fullName>
        <ecNumber evidence="2">2.1.1.-</ecNumber>
    </submittedName>
</protein>
<dbReference type="SUPFAM" id="SSF53335">
    <property type="entry name" value="S-adenosyl-L-methionine-dependent methyltransferases"/>
    <property type="match status" value="1"/>
</dbReference>
<reference evidence="3" key="1">
    <citation type="journal article" date="2019" name="Int. J. Syst. Evol. Microbiol.">
        <title>The Global Catalogue of Microorganisms (GCM) 10K type strain sequencing project: providing services to taxonomists for standard genome sequencing and annotation.</title>
        <authorList>
            <consortium name="The Broad Institute Genomics Platform"/>
            <consortium name="The Broad Institute Genome Sequencing Center for Infectious Disease"/>
            <person name="Wu L."/>
            <person name="Ma J."/>
        </authorList>
    </citation>
    <scope>NUCLEOTIDE SEQUENCE [LARGE SCALE GENOMIC DNA]</scope>
    <source>
        <strain evidence="3">CGMCC 4.7248</strain>
    </source>
</reference>
<keyword evidence="3" id="KW-1185">Reference proteome</keyword>
<keyword evidence="2" id="KW-0808">Transferase</keyword>
<evidence type="ECO:0000313" key="3">
    <source>
        <dbReference type="Proteomes" id="UP001596154"/>
    </source>
</evidence>
<keyword evidence="2" id="KW-0489">Methyltransferase</keyword>
<evidence type="ECO:0000259" key="1">
    <source>
        <dbReference type="Pfam" id="PF13649"/>
    </source>
</evidence>
<name>A0ABW0UU73_9ACTN</name>
<feature type="domain" description="Methyltransferase" evidence="1">
    <location>
        <begin position="45"/>
        <end position="144"/>
    </location>
</feature>
<dbReference type="GO" id="GO:0008168">
    <property type="term" value="F:methyltransferase activity"/>
    <property type="evidence" value="ECO:0007669"/>
    <property type="project" value="UniProtKB-KW"/>
</dbReference>
<dbReference type="Gene3D" id="3.40.50.150">
    <property type="entry name" value="Vaccinia Virus protein VP39"/>
    <property type="match status" value="1"/>
</dbReference>